<evidence type="ECO:0000259" key="6">
    <source>
        <dbReference type="PROSITE" id="PS51332"/>
    </source>
</evidence>
<evidence type="ECO:0000313" key="8">
    <source>
        <dbReference type="Proteomes" id="UP001596137"/>
    </source>
</evidence>
<dbReference type="SFLD" id="SFLDF00324">
    <property type="entry name" value="bacteriocin_maturation"/>
    <property type="match status" value="1"/>
</dbReference>
<comment type="caution">
    <text evidence="7">The sequence shown here is derived from an EMBL/GenBank/DDBJ whole genome shotgun (WGS) entry which is preliminary data.</text>
</comment>
<dbReference type="PROSITE" id="PS51332">
    <property type="entry name" value="B12_BINDING"/>
    <property type="match status" value="1"/>
</dbReference>
<dbReference type="SFLD" id="SFLDG01082">
    <property type="entry name" value="B12-binding_domain_containing"/>
    <property type="match status" value="1"/>
</dbReference>
<reference evidence="8" key="1">
    <citation type="journal article" date="2019" name="Int. J. Syst. Evol. Microbiol.">
        <title>The Global Catalogue of Microorganisms (GCM) 10K type strain sequencing project: providing services to taxonomists for standard genome sequencing and annotation.</title>
        <authorList>
            <consortium name="The Broad Institute Genomics Platform"/>
            <consortium name="The Broad Institute Genome Sequencing Center for Infectious Disease"/>
            <person name="Wu L."/>
            <person name="Ma J."/>
        </authorList>
    </citation>
    <scope>NUCLEOTIDE SEQUENCE [LARGE SCALE GENOMIC DNA]</scope>
    <source>
        <strain evidence="8">JCM 30346</strain>
    </source>
</reference>
<feature type="domain" description="B12-binding" evidence="6">
    <location>
        <begin position="69"/>
        <end position="208"/>
    </location>
</feature>
<gene>
    <name evidence="7" type="ORF">ACFP1K_29290</name>
</gene>
<dbReference type="SMART" id="SM00729">
    <property type="entry name" value="Elp3"/>
    <property type="match status" value="1"/>
</dbReference>
<evidence type="ECO:0000313" key="7">
    <source>
        <dbReference type="EMBL" id="MFC6085292.1"/>
    </source>
</evidence>
<organism evidence="7 8">
    <name type="scientific">Sphaerisporangium aureirubrum</name>
    <dbReference type="NCBI Taxonomy" id="1544736"/>
    <lineage>
        <taxon>Bacteria</taxon>
        <taxon>Bacillati</taxon>
        <taxon>Actinomycetota</taxon>
        <taxon>Actinomycetes</taxon>
        <taxon>Streptosporangiales</taxon>
        <taxon>Streptosporangiaceae</taxon>
        <taxon>Sphaerisporangium</taxon>
    </lineage>
</organism>
<dbReference type="InterPro" id="IPR006158">
    <property type="entry name" value="Cobalamin-bd"/>
</dbReference>
<protein>
    <submittedName>
        <fullName evidence="7">RiPP maturation radical SAM C-methyltransferase</fullName>
    </submittedName>
</protein>
<evidence type="ECO:0000256" key="4">
    <source>
        <dbReference type="ARBA" id="ARBA00023004"/>
    </source>
</evidence>
<dbReference type="Gene3D" id="3.40.50.280">
    <property type="entry name" value="Cobalamin-binding domain"/>
    <property type="match status" value="1"/>
</dbReference>
<keyword evidence="3" id="KW-0479">Metal-binding</keyword>
<dbReference type="RefSeq" id="WP_380759275.1">
    <property type="nucleotide sequence ID" value="NZ_JBHSRF010000059.1"/>
</dbReference>
<keyword evidence="2" id="KW-0949">S-adenosyl-L-methionine</keyword>
<keyword evidence="4" id="KW-0408">Iron</keyword>
<comment type="cofactor">
    <cofactor evidence="1">
        <name>[4Fe-4S] cluster</name>
        <dbReference type="ChEBI" id="CHEBI:49883"/>
    </cofactor>
</comment>
<dbReference type="SUPFAM" id="SSF102114">
    <property type="entry name" value="Radical SAM enzymes"/>
    <property type="match status" value="1"/>
</dbReference>
<dbReference type="SFLD" id="SFLDS00029">
    <property type="entry name" value="Radical_SAM"/>
    <property type="match status" value="1"/>
</dbReference>
<dbReference type="Pfam" id="PF04055">
    <property type="entry name" value="Radical_SAM"/>
    <property type="match status" value="1"/>
</dbReference>
<dbReference type="InterPro" id="IPR007197">
    <property type="entry name" value="rSAM"/>
</dbReference>
<evidence type="ECO:0000256" key="2">
    <source>
        <dbReference type="ARBA" id="ARBA00022691"/>
    </source>
</evidence>
<proteinExistence type="predicted"/>
<accession>A0ABW1NRC7</accession>
<dbReference type="PANTHER" id="PTHR43409:SF7">
    <property type="entry name" value="BLL1977 PROTEIN"/>
    <property type="match status" value="1"/>
</dbReference>
<name>A0ABW1NRC7_9ACTN</name>
<keyword evidence="8" id="KW-1185">Reference proteome</keyword>
<sequence>MRVVLVNVPFADWDRPSVALSQLAAHTKREFGESVDVEVVYANLDFALLIGTEQYGRFASNSEYLTTGVGEWLFRRMAFPESPDNTEEYFRRYFCDEGAAGFRARMLRVRDRLEDFCGELVDRYRLAECDIVGFTSMFAQTLPSVALARLVKERNPDVVTVIGGANCEAPMGAVLAENVAALDYVFSGPSLHTFPDFVRCVMDGRPELADEIPGVMSKRNVRIPRFRRAIGKDRDLDDYIHPDYESFVGKFTECQDALRADAGEAEPILYFETSRGCWWGERSHCTFCGLNGLGMGYRAMSPDKALEQFEWLFSFAPWCRTFHGTDNIMPREYLRDVFPKLSPPAGASLFYEVKVPISDRDMRTMAEAGVTVVQPGIEALATSTLQLMAKGTTVFLNLQFLQKCLKYGIEPLWNLLLGFPGEEASVYEKYAADLPNLVHLPPPEDTFLVRFDRYSPYFTKRHEYGLDLRPLDFYRLIYPVVPEEQIFDLAYFFADENLAAYQVQSIEWLAKLKSLTDAWRDAWTGGTPPRLALTVDDQGNPAVLDTRSGITRWTPVTPDTEKLLHRLASPVRPDRLAADLGLPAGRVDAILAELTARDLLLKEGDSVLSLVTLEPPA</sequence>
<evidence type="ECO:0000256" key="5">
    <source>
        <dbReference type="ARBA" id="ARBA00023014"/>
    </source>
</evidence>
<dbReference type="InterPro" id="IPR051198">
    <property type="entry name" value="BchE-like"/>
</dbReference>
<dbReference type="EMBL" id="JBHSRF010000059">
    <property type="protein sequence ID" value="MFC6085292.1"/>
    <property type="molecule type" value="Genomic_DNA"/>
</dbReference>
<evidence type="ECO:0000256" key="3">
    <source>
        <dbReference type="ARBA" id="ARBA00022723"/>
    </source>
</evidence>
<keyword evidence="5" id="KW-0411">Iron-sulfur</keyword>
<dbReference type="Proteomes" id="UP001596137">
    <property type="component" value="Unassembled WGS sequence"/>
</dbReference>
<dbReference type="NCBIfam" id="TIGR03975">
    <property type="entry name" value="rSAM_ocin_1"/>
    <property type="match status" value="1"/>
</dbReference>
<dbReference type="InterPro" id="IPR058240">
    <property type="entry name" value="rSAM_sf"/>
</dbReference>
<evidence type="ECO:0000256" key="1">
    <source>
        <dbReference type="ARBA" id="ARBA00001966"/>
    </source>
</evidence>
<dbReference type="PANTHER" id="PTHR43409">
    <property type="entry name" value="ANAEROBIC MAGNESIUM-PROTOPORPHYRIN IX MONOMETHYL ESTER CYCLASE-RELATED"/>
    <property type="match status" value="1"/>
</dbReference>
<dbReference type="InterPro" id="IPR006638">
    <property type="entry name" value="Elp3/MiaA/NifB-like_rSAM"/>
</dbReference>
<dbReference type="InterPro" id="IPR023984">
    <property type="entry name" value="rSAM_ocin_1"/>
</dbReference>